<dbReference type="RefSeq" id="WP_059759060.1">
    <property type="nucleotide sequence ID" value="NZ_LDUG01000056.1"/>
</dbReference>
<dbReference type="Proteomes" id="UP000064243">
    <property type="component" value="Unassembled WGS sequence"/>
</dbReference>
<keyword evidence="2" id="KW-1185">Reference proteome</keyword>
<name>A0A119CTR9_THIDE</name>
<comment type="caution">
    <text evidence="1">The sequence shown here is derived from an EMBL/GenBank/DDBJ whole genome shotgun (WGS) entry which is preliminary data.</text>
</comment>
<evidence type="ECO:0000313" key="1">
    <source>
        <dbReference type="EMBL" id="KVW92626.1"/>
    </source>
</evidence>
<protein>
    <recommendedName>
        <fullName evidence="3">Fis family transcriptional regulator</fullName>
    </recommendedName>
</protein>
<proteinExistence type="predicted"/>
<gene>
    <name evidence="1" type="ORF">ABW22_15720</name>
</gene>
<evidence type="ECO:0008006" key="3">
    <source>
        <dbReference type="Google" id="ProtNLM"/>
    </source>
</evidence>
<reference evidence="1 2" key="1">
    <citation type="journal article" date="2015" name="Appl. Environ. Microbiol.">
        <title>Aerobic and Anaerobic Thiosulfate Oxidation by a Cold-Adapted, Subglacial Chemoautotroph.</title>
        <authorList>
            <person name="Harrold Z.R."/>
            <person name="Skidmore M.L."/>
            <person name="Hamilton T.L."/>
            <person name="Desch L."/>
            <person name="Amada K."/>
            <person name="van Gelder W."/>
            <person name="Glover K."/>
            <person name="Roden E.E."/>
            <person name="Boyd E.S."/>
        </authorList>
    </citation>
    <scope>NUCLEOTIDE SEQUENCE [LARGE SCALE GENOMIC DNA]</scope>
    <source>
        <strain evidence="1 2">RG</strain>
    </source>
</reference>
<organism evidence="1 2">
    <name type="scientific">Thiobacillus denitrificans</name>
    <dbReference type="NCBI Taxonomy" id="36861"/>
    <lineage>
        <taxon>Bacteria</taxon>
        <taxon>Pseudomonadati</taxon>
        <taxon>Pseudomonadota</taxon>
        <taxon>Betaproteobacteria</taxon>
        <taxon>Nitrosomonadales</taxon>
        <taxon>Thiobacillaceae</taxon>
        <taxon>Thiobacillus</taxon>
    </lineage>
</organism>
<dbReference type="PATRIC" id="fig|36861.3.peg.3005"/>
<dbReference type="EMBL" id="LDUG01000056">
    <property type="protein sequence ID" value="KVW92626.1"/>
    <property type="molecule type" value="Genomic_DNA"/>
</dbReference>
<dbReference type="AlphaFoldDB" id="A0A119CTR9"/>
<evidence type="ECO:0000313" key="2">
    <source>
        <dbReference type="Proteomes" id="UP000064243"/>
    </source>
</evidence>
<dbReference type="OrthoDB" id="9094090at2"/>
<accession>A0A119CTR9</accession>
<sequence length="156" mass="17048">MRKHTTRRPHSADPGAFLRAIGMQQQLDDTQQVDLTLGVRAAVLAMRNGVGLEDHVHTLASAINVALVLCEQGAGREFQDAIIAGQMALMRTIEGGKRTGQWGFDGPALAEVDQSLAIYEAQLAAVPRIAARDAVREVMRRVQQGHVFEVVRERVV</sequence>